<sequence length="266" mass="30680">MHNYIINDRVLFNTHTGTLSRLDDPRQISTLDGHAKRLFLRLIDSGYQIIPFDQLAQEIHRPPSSEATALLVHILEGISESFLKIREPEPILTTYSYGVQLSTDVELKVIASYRTFNNNGKEKPYIAKRPILNATLLAEKSNIQTSSQSRLRRFIWYYIRVALLAALFIILLYGALSLFSSRPNYYADYHYQGNYYSCKVFIHNQKPTDLARLKQRIDSLKIDCSTPKNVYFSLPADDRRESFQVCQGDPDKDDAPCVNYYVVKVK</sequence>
<evidence type="ECO:0000313" key="3">
    <source>
        <dbReference type="Proteomes" id="UP001058124"/>
    </source>
</evidence>
<dbReference type="Proteomes" id="UP001058124">
    <property type="component" value="Unassembled WGS sequence"/>
</dbReference>
<dbReference type="AlphaFoldDB" id="A0AAV5N2V0"/>
<keyword evidence="1" id="KW-0472">Membrane</keyword>
<reference evidence="2" key="1">
    <citation type="submission" date="2022-06" db="EMBL/GenBank/DDBJ databases">
        <title>Draft genome sequences of Leminorella grimontii str. JCM5902.</title>
        <authorList>
            <person name="Wakabayashi Y."/>
            <person name="Kojima K."/>
        </authorList>
    </citation>
    <scope>NUCLEOTIDE SEQUENCE</scope>
    <source>
        <strain evidence="2">JCM 5902</strain>
    </source>
</reference>
<dbReference type="RefSeq" id="WP_027273295.1">
    <property type="nucleotide sequence ID" value="NZ_BRLH01000001.1"/>
</dbReference>
<evidence type="ECO:0000313" key="2">
    <source>
        <dbReference type="EMBL" id="GKX54767.1"/>
    </source>
</evidence>
<gene>
    <name evidence="2" type="ORF">SOASR030_08790</name>
</gene>
<feature type="transmembrane region" description="Helical" evidence="1">
    <location>
        <begin position="155"/>
        <end position="176"/>
    </location>
</feature>
<proteinExistence type="predicted"/>
<keyword evidence="1" id="KW-1133">Transmembrane helix</keyword>
<accession>A0AAV5N2V0</accession>
<comment type="caution">
    <text evidence="2">The sequence shown here is derived from an EMBL/GenBank/DDBJ whole genome shotgun (WGS) entry which is preliminary data.</text>
</comment>
<evidence type="ECO:0008006" key="4">
    <source>
        <dbReference type="Google" id="ProtNLM"/>
    </source>
</evidence>
<protein>
    <recommendedName>
        <fullName evidence="4">Transcriptional regulator</fullName>
    </recommendedName>
</protein>
<dbReference type="EMBL" id="BRLH01000001">
    <property type="protein sequence ID" value="GKX54767.1"/>
    <property type="molecule type" value="Genomic_DNA"/>
</dbReference>
<evidence type="ECO:0000256" key="1">
    <source>
        <dbReference type="SAM" id="Phobius"/>
    </source>
</evidence>
<keyword evidence="3" id="KW-1185">Reference proteome</keyword>
<name>A0AAV5N2V0_9GAMM</name>
<organism evidence="2 3">
    <name type="scientific">Leminorella grimontii</name>
    <dbReference type="NCBI Taxonomy" id="82981"/>
    <lineage>
        <taxon>Bacteria</taxon>
        <taxon>Pseudomonadati</taxon>
        <taxon>Pseudomonadota</taxon>
        <taxon>Gammaproteobacteria</taxon>
        <taxon>Enterobacterales</taxon>
        <taxon>Budviciaceae</taxon>
        <taxon>Leminorella</taxon>
    </lineage>
</organism>
<keyword evidence="1" id="KW-0812">Transmembrane</keyword>